<comment type="caution">
    <text evidence="1">The sequence shown here is derived from an EMBL/GenBank/DDBJ whole genome shotgun (WGS) entry which is preliminary data.</text>
</comment>
<reference evidence="1 2" key="1">
    <citation type="journal article" date="2022" name="bioRxiv">
        <title>Genomics of Preaxostyla Flagellates Illuminates Evolutionary Transitions and the Path Towards Mitochondrial Loss.</title>
        <authorList>
            <person name="Novak L.V.F."/>
            <person name="Treitli S.C."/>
            <person name="Pyrih J."/>
            <person name="Halakuc P."/>
            <person name="Pipaliya S.V."/>
            <person name="Vacek V."/>
            <person name="Brzon O."/>
            <person name="Soukal P."/>
            <person name="Eme L."/>
            <person name="Dacks J.B."/>
            <person name="Karnkowska A."/>
            <person name="Elias M."/>
            <person name="Hampl V."/>
        </authorList>
    </citation>
    <scope>NUCLEOTIDE SEQUENCE [LARGE SCALE GENOMIC DNA]</scope>
    <source>
        <strain evidence="1">NAU3</strain>
        <tissue evidence="1">Gut</tissue>
    </source>
</reference>
<sequence>MLSEQRRKVGVGTGLEVFRPTTAHAYIADIFSYYSPFLKWNRADSNTADSTGHAFVSLASMLRDGYTFDEHLVNKITMLLRSLRWNLPIMYHLDDVLKVMGHTCTDPTDVFVDSLVRLLSFPHHLTVEETLTTVRHCFNQHPSAVLAIVSSKLFSRILSTPHLRDLSVLDHRGLMQDMIVILQSGLRLSSTEIVLSITSTSNTDPQTIRNAMLNEIFIPIETALVQLRSNCCFLSLSSISSGFCPLIPGMFEASAFHQPTLDFIRSSRYLVLFQYDLAESTTEKRHQNILHLISSYFEKWKADGVETARRGRAMLQVLEGVGFRDGIEQNILHSKESREGDGVIAYSYRIIKQLGMNANRQY</sequence>
<evidence type="ECO:0000313" key="2">
    <source>
        <dbReference type="Proteomes" id="UP001281761"/>
    </source>
</evidence>
<dbReference type="EMBL" id="JARBJD010000020">
    <property type="protein sequence ID" value="KAK2960789.1"/>
    <property type="molecule type" value="Genomic_DNA"/>
</dbReference>
<name>A0ABQ9YAQ8_9EUKA</name>
<keyword evidence="2" id="KW-1185">Reference proteome</keyword>
<protein>
    <submittedName>
        <fullName evidence="1">Uncharacterized protein</fullName>
    </submittedName>
</protein>
<organism evidence="1 2">
    <name type="scientific">Blattamonas nauphoetae</name>
    <dbReference type="NCBI Taxonomy" id="2049346"/>
    <lineage>
        <taxon>Eukaryota</taxon>
        <taxon>Metamonada</taxon>
        <taxon>Preaxostyla</taxon>
        <taxon>Oxymonadida</taxon>
        <taxon>Blattamonas</taxon>
    </lineage>
</organism>
<evidence type="ECO:0000313" key="1">
    <source>
        <dbReference type="EMBL" id="KAK2960789.1"/>
    </source>
</evidence>
<dbReference type="Proteomes" id="UP001281761">
    <property type="component" value="Unassembled WGS sequence"/>
</dbReference>
<accession>A0ABQ9YAQ8</accession>
<gene>
    <name evidence="1" type="ORF">BLNAU_4186</name>
</gene>
<proteinExistence type="predicted"/>